<gene>
    <name evidence="1" type="ORF">ACFOW3_13380</name>
</gene>
<organism evidence="1 2">
    <name type="scientific">Acidovorax facilis</name>
    <dbReference type="NCBI Taxonomy" id="12917"/>
    <lineage>
        <taxon>Bacteria</taxon>
        <taxon>Pseudomonadati</taxon>
        <taxon>Pseudomonadota</taxon>
        <taxon>Betaproteobacteria</taxon>
        <taxon>Burkholderiales</taxon>
        <taxon>Comamonadaceae</taxon>
        <taxon>Acidovorax</taxon>
    </lineage>
</organism>
<name>A0ABV8DAX2_9BURK</name>
<evidence type="ECO:0000313" key="1">
    <source>
        <dbReference type="EMBL" id="MFC3935609.1"/>
    </source>
</evidence>
<dbReference type="RefSeq" id="WP_055396650.1">
    <property type="nucleotide sequence ID" value="NZ_JAMXAX010000009.1"/>
</dbReference>
<proteinExistence type="predicted"/>
<protein>
    <submittedName>
        <fullName evidence="1">Uncharacterized protein</fullName>
    </submittedName>
</protein>
<keyword evidence="2" id="KW-1185">Reference proteome</keyword>
<dbReference type="EMBL" id="JBHSAJ010000037">
    <property type="protein sequence ID" value="MFC3935609.1"/>
    <property type="molecule type" value="Genomic_DNA"/>
</dbReference>
<accession>A0ABV8DAX2</accession>
<sequence length="145" mass="15580">MTAIVCNTLLGAVTEYTGHAFQSITPTHAGSSAGLFEFGGETDDGALIVADIRLPSTLRETTLKQAIDMVYVSAVGSGCLRFTVHGARHSWAYSFPLRPSGQTRCQVGRGIRENYLGFSLSNPAGQAFSLDRVEILNLASKTRRV</sequence>
<comment type="caution">
    <text evidence="1">The sequence shown here is derived from an EMBL/GenBank/DDBJ whole genome shotgun (WGS) entry which is preliminary data.</text>
</comment>
<evidence type="ECO:0000313" key="2">
    <source>
        <dbReference type="Proteomes" id="UP001595693"/>
    </source>
</evidence>
<dbReference type="Proteomes" id="UP001595693">
    <property type="component" value="Unassembled WGS sequence"/>
</dbReference>
<reference evidence="2" key="1">
    <citation type="journal article" date="2019" name="Int. J. Syst. Evol. Microbiol.">
        <title>The Global Catalogue of Microorganisms (GCM) 10K type strain sequencing project: providing services to taxonomists for standard genome sequencing and annotation.</title>
        <authorList>
            <consortium name="The Broad Institute Genomics Platform"/>
            <consortium name="The Broad Institute Genome Sequencing Center for Infectious Disease"/>
            <person name="Wu L."/>
            <person name="Ma J."/>
        </authorList>
    </citation>
    <scope>NUCLEOTIDE SEQUENCE [LARGE SCALE GENOMIC DNA]</scope>
    <source>
        <strain evidence="2">CCUG 2113</strain>
    </source>
</reference>